<dbReference type="Pfam" id="PF07905">
    <property type="entry name" value="PucR"/>
    <property type="match status" value="1"/>
</dbReference>
<dbReference type="SUPFAM" id="SSF50129">
    <property type="entry name" value="GroES-like"/>
    <property type="match status" value="1"/>
</dbReference>
<feature type="domain" description="Purine catabolism PurC-like" evidence="1">
    <location>
        <begin position="30"/>
        <end position="147"/>
    </location>
</feature>
<keyword evidence="3" id="KW-1185">Reference proteome</keyword>
<dbReference type="AlphaFoldDB" id="A0A7G9S6E6"/>
<dbReference type="KEGG" id="ldn:H9L06_03630"/>
<dbReference type="InterPro" id="IPR012914">
    <property type="entry name" value="PucR_dom"/>
</dbReference>
<name>A0A7G9S6E6_9MICO</name>
<organism evidence="2 3">
    <name type="scientific">Leucobacter denitrificans</name>
    <dbReference type="NCBI Taxonomy" id="683042"/>
    <lineage>
        <taxon>Bacteria</taxon>
        <taxon>Bacillati</taxon>
        <taxon>Actinomycetota</taxon>
        <taxon>Actinomycetes</taxon>
        <taxon>Micrococcales</taxon>
        <taxon>Microbacteriaceae</taxon>
        <taxon>Leucobacter</taxon>
    </lineage>
</organism>
<dbReference type="RefSeq" id="WP_187555888.1">
    <property type="nucleotide sequence ID" value="NZ_CP060716.1"/>
</dbReference>
<gene>
    <name evidence="2" type="ORF">H9L06_03630</name>
</gene>
<dbReference type="InterPro" id="IPR011032">
    <property type="entry name" value="GroES-like_sf"/>
</dbReference>
<accession>A0A7G9S6E6</accession>
<evidence type="ECO:0000313" key="2">
    <source>
        <dbReference type="EMBL" id="QNN63421.1"/>
    </source>
</evidence>
<dbReference type="EMBL" id="CP060716">
    <property type="protein sequence ID" value="QNN63421.1"/>
    <property type="molecule type" value="Genomic_DNA"/>
</dbReference>
<evidence type="ECO:0000313" key="3">
    <source>
        <dbReference type="Proteomes" id="UP000515934"/>
    </source>
</evidence>
<proteinExistence type="predicted"/>
<protein>
    <submittedName>
        <fullName evidence="2">PucR family transcriptional regulator ligand-binding domain-containing protein</fullName>
    </submittedName>
</protein>
<dbReference type="PANTHER" id="PTHR33744">
    <property type="entry name" value="CARBOHYDRATE DIACID REGULATOR"/>
    <property type="match status" value="1"/>
</dbReference>
<dbReference type="Proteomes" id="UP000515934">
    <property type="component" value="Chromosome"/>
</dbReference>
<reference evidence="2 3" key="1">
    <citation type="submission" date="2020-08" db="EMBL/GenBank/DDBJ databases">
        <title>Genome sequence of Leucobacter denitrificans KACC 14055T.</title>
        <authorList>
            <person name="Hyun D.-W."/>
            <person name="Bae J.-W."/>
        </authorList>
    </citation>
    <scope>NUCLEOTIDE SEQUENCE [LARGE SCALE GENOMIC DNA]</scope>
    <source>
        <strain evidence="2 3">KACC 14055</strain>
    </source>
</reference>
<dbReference type="InterPro" id="IPR051448">
    <property type="entry name" value="CdaR-like_regulators"/>
</dbReference>
<sequence>MALSLRKLLLNPSLHLRVLVGGDDGDDATSRALDREFEWLHATDLIDPTQFLGPAEVILTLGWQFPITDPADESIPVVRKSNAEVAEIYENYAALIAAHGVIGVGFGSDVIHRGVPRGLEDACRRHGLILFDVPYEISFMDLLQEAARIVQRDQSDRSIRSLRAQKAIANAATRRDGLTATLRETARQLGCGVALYDPLGRPVTTVDPPDGRNVREDELTPIVQRTLASGHRFHSVQAGPELEVVLQLLGESNHPSGMLALTLSRGFDDVSRNVLSSVLALVSVSLEQNQALTSLHGTLREALLQLMVTGNVSVTRHISESLWGNMPEPPLVALVGISQSHEAAQLLPALEPLHLEEDLPIFFAQWHENLALLARDRDVDRVIAHLDDLDLVIGRSRCDRWEGLELALEEAERAATYGERKRSTGVTLFSEIWSEGLTDLIDASEAAHVARRLLGPLQILDAERGGELITTLRVWQSHFGKGLVDLDSMVTDRIKLEDVNAAFAEMRQGRGIRSVIEY</sequence>
<evidence type="ECO:0000259" key="1">
    <source>
        <dbReference type="Pfam" id="PF07905"/>
    </source>
</evidence>